<dbReference type="InterPro" id="IPR009218">
    <property type="entry name" value="HD_phosphohydro"/>
</dbReference>
<dbReference type="Gene3D" id="1.10.3210.10">
    <property type="entry name" value="Hypothetical protein af1432"/>
    <property type="match status" value="1"/>
</dbReference>
<sequence length="238" mass="25906">MGGQANAVRDVALTGPRTPLARLFDDALLGVGATADVSERVRAFVALARCYQQPGRHYHTLRHVAEVTAALRVLLTAEGRAGDRYLAPACILAAYFHDVVYDPALTDNERCSAELATRVLAELGCPGPAGATVARLVLATASHGSHSRDEALVNDADLRVLARGPASYDVYVRRVRREYGGFDDAQWRRGRASALRHLLEGSLYSTGWARRRWEPSARLNLERELDGLTTRGSDTGRG</sequence>
<dbReference type="EMBL" id="JALKFT010000002">
    <property type="protein sequence ID" value="MCK9874709.1"/>
    <property type="molecule type" value="Genomic_DNA"/>
</dbReference>
<organism evidence="1 2">
    <name type="scientific">Frankia umida</name>
    <dbReference type="NCBI Taxonomy" id="573489"/>
    <lineage>
        <taxon>Bacteria</taxon>
        <taxon>Bacillati</taxon>
        <taxon>Actinomycetota</taxon>
        <taxon>Actinomycetes</taxon>
        <taxon>Frankiales</taxon>
        <taxon>Frankiaceae</taxon>
        <taxon>Frankia</taxon>
    </lineage>
</organism>
<protein>
    <recommendedName>
        <fullName evidence="3">Metal-dependent phosphohydrolase</fullName>
    </recommendedName>
</protein>
<gene>
    <name evidence="1" type="ORF">MXD59_02745</name>
</gene>
<dbReference type="PANTHER" id="PTHR21174:SF0">
    <property type="entry name" value="HD PHOSPHOHYDROLASE FAMILY PROTEIN-RELATED"/>
    <property type="match status" value="1"/>
</dbReference>
<dbReference type="PANTHER" id="PTHR21174">
    <property type="match status" value="1"/>
</dbReference>
<dbReference type="RefSeq" id="WP_248823316.1">
    <property type="nucleotide sequence ID" value="NZ_JALKFT010000002.1"/>
</dbReference>
<accession>A0ABT0JT41</accession>
<dbReference type="PIRSF" id="PIRSF035170">
    <property type="entry name" value="HD_phosphohydro"/>
    <property type="match status" value="1"/>
</dbReference>
<evidence type="ECO:0000313" key="1">
    <source>
        <dbReference type="EMBL" id="MCK9874709.1"/>
    </source>
</evidence>
<reference evidence="1 2" key="1">
    <citation type="submission" date="2022-04" db="EMBL/GenBank/DDBJ databases">
        <title>Genome diversity in the genus Frankia.</title>
        <authorList>
            <person name="Carlos-Shanley C."/>
            <person name="Hahn D."/>
        </authorList>
    </citation>
    <scope>NUCLEOTIDE SEQUENCE [LARGE SCALE GENOMIC DNA]</scope>
    <source>
        <strain evidence="1 2">Ag45/Mut15</strain>
    </source>
</reference>
<evidence type="ECO:0000313" key="2">
    <source>
        <dbReference type="Proteomes" id="UP001201873"/>
    </source>
</evidence>
<dbReference type="Proteomes" id="UP001201873">
    <property type="component" value="Unassembled WGS sequence"/>
</dbReference>
<comment type="caution">
    <text evidence="1">The sequence shown here is derived from an EMBL/GenBank/DDBJ whole genome shotgun (WGS) entry which is preliminary data.</text>
</comment>
<keyword evidence="2" id="KW-1185">Reference proteome</keyword>
<proteinExistence type="predicted"/>
<name>A0ABT0JT41_9ACTN</name>
<evidence type="ECO:0008006" key="3">
    <source>
        <dbReference type="Google" id="ProtNLM"/>
    </source>
</evidence>
<dbReference type="SUPFAM" id="SSF109604">
    <property type="entry name" value="HD-domain/PDEase-like"/>
    <property type="match status" value="1"/>
</dbReference>